<feature type="region of interest" description="Disordered" evidence="1">
    <location>
        <begin position="1"/>
        <end position="51"/>
    </location>
</feature>
<evidence type="ECO:0000313" key="2">
    <source>
        <dbReference type="EMBL" id="SPL62405.1"/>
    </source>
</evidence>
<accession>A0A2P9HEB0</accession>
<gene>
    <name evidence="2" type="ORF">OHAE_5473</name>
</gene>
<organism evidence="2 3">
    <name type="scientific">Ochrobactrum soli</name>
    <dbReference type="NCBI Taxonomy" id="2448455"/>
    <lineage>
        <taxon>Bacteria</taxon>
        <taxon>Pseudomonadati</taxon>
        <taxon>Pseudomonadota</taxon>
        <taxon>Alphaproteobacteria</taxon>
        <taxon>Hyphomicrobiales</taxon>
        <taxon>Brucellaceae</taxon>
        <taxon>Brucella/Ochrobactrum group</taxon>
        <taxon>Ochrobactrum</taxon>
    </lineage>
</organism>
<reference evidence="3" key="1">
    <citation type="submission" date="2017-12" db="EMBL/GenBank/DDBJ databases">
        <authorList>
            <person name="Diaz M."/>
        </authorList>
    </citation>
    <scope>NUCLEOTIDE SEQUENCE [LARGE SCALE GENOMIC DNA]</scope>
    <source>
        <strain evidence="3">FI11154</strain>
    </source>
</reference>
<dbReference type="EMBL" id="OOFM01000002">
    <property type="protein sequence ID" value="SPL62405.1"/>
    <property type="molecule type" value="Genomic_DNA"/>
</dbReference>
<evidence type="ECO:0000256" key="1">
    <source>
        <dbReference type="SAM" id="MobiDB-lite"/>
    </source>
</evidence>
<protein>
    <submittedName>
        <fullName evidence="2">Uncharacterized protein</fullName>
    </submittedName>
</protein>
<sequence length="51" mass="5122">MRPTDTRAVAAPPSEARSGDGRAAVPARDPTRAEPQDGSIFVASASDGGTP</sequence>
<evidence type="ECO:0000313" key="3">
    <source>
        <dbReference type="Proteomes" id="UP000246073"/>
    </source>
</evidence>
<dbReference type="Proteomes" id="UP000246073">
    <property type="component" value="Unassembled WGS sequence"/>
</dbReference>
<dbReference type="AlphaFoldDB" id="A0A2P9HEB0"/>
<name>A0A2P9HEB0_9HYPH</name>
<proteinExistence type="predicted"/>